<keyword evidence="5" id="KW-1185">Reference proteome</keyword>
<evidence type="ECO:0000313" key="5">
    <source>
        <dbReference type="Proteomes" id="UP001597176"/>
    </source>
</evidence>
<organism evidence="4 5">
    <name type="scientific">Methylobacterium marchantiae</name>
    <dbReference type="NCBI Taxonomy" id="600331"/>
    <lineage>
        <taxon>Bacteria</taxon>
        <taxon>Pseudomonadati</taxon>
        <taxon>Pseudomonadota</taxon>
        <taxon>Alphaproteobacteria</taxon>
        <taxon>Hyphomicrobiales</taxon>
        <taxon>Methylobacteriaceae</taxon>
        <taxon>Methylobacterium</taxon>
    </lineage>
</organism>
<keyword evidence="1" id="KW-0547">Nucleotide-binding</keyword>
<gene>
    <name evidence="4" type="ORF">ACFQ4G_17995</name>
</gene>
<accession>A0ABW3X1K5</accession>
<evidence type="ECO:0000256" key="1">
    <source>
        <dbReference type="ARBA" id="ARBA00022741"/>
    </source>
</evidence>
<dbReference type="Proteomes" id="UP001597176">
    <property type="component" value="Unassembled WGS sequence"/>
</dbReference>
<dbReference type="Pfam" id="PF24729">
    <property type="entry name" value="Acb2_Tad1_hairpin"/>
    <property type="match status" value="1"/>
</dbReference>
<proteinExistence type="predicted"/>
<dbReference type="InterPro" id="IPR056098">
    <property type="entry name" value="Acb2/Tad1_hairpin"/>
</dbReference>
<dbReference type="RefSeq" id="WP_238208566.1">
    <property type="nucleotide sequence ID" value="NZ_JBHTND010000030.1"/>
</dbReference>
<name>A0ABW3X1K5_9HYPH</name>
<comment type="caution">
    <text evidence="4">The sequence shown here is derived from an EMBL/GenBank/DDBJ whole genome shotgun (WGS) entry which is preliminary data.</text>
</comment>
<feature type="region of interest" description="Disordered" evidence="2">
    <location>
        <begin position="1"/>
        <end position="24"/>
    </location>
</feature>
<evidence type="ECO:0000256" key="2">
    <source>
        <dbReference type="SAM" id="MobiDB-lite"/>
    </source>
</evidence>
<feature type="domain" description="Acb2/Tad1 hairpin" evidence="3">
    <location>
        <begin position="25"/>
        <end position="64"/>
    </location>
</feature>
<evidence type="ECO:0000313" key="4">
    <source>
        <dbReference type="EMBL" id="MFD1303467.1"/>
    </source>
</evidence>
<reference evidence="5" key="1">
    <citation type="journal article" date="2019" name="Int. J. Syst. Evol. Microbiol.">
        <title>The Global Catalogue of Microorganisms (GCM) 10K type strain sequencing project: providing services to taxonomists for standard genome sequencing and annotation.</title>
        <authorList>
            <consortium name="The Broad Institute Genomics Platform"/>
            <consortium name="The Broad Institute Genome Sequencing Center for Infectious Disease"/>
            <person name="Wu L."/>
            <person name="Ma J."/>
        </authorList>
    </citation>
    <scope>NUCLEOTIDE SEQUENCE [LARGE SCALE GENOMIC DNA]</scope>
    <source>
        <strain evidence="5">CCUG 56108</strain>
    </source>
</reference>
<dbReference type="EMBL" id="JBHTND010000030">
    <property type="protein sequence ID" value="MFD1303467.1"/>
    <property type="molecule type" value="Genomic_DNA"/>
</dbReference>
<sequence length="69" mass="7617">MAHELDYTSGIPLSSSKGASLSESRRLEAQLDRFTTDRDMADKRLLAIARTNFELAFMALNKAIVKGEG</sequence>
<protein>
    <recommendedName>
        <fullName evidence="3">Acb2/Tad1 hairpin domain-containing protein</fullName>
    </recommendedName>
</protein>
<evidence type="ECO:0000259" key="3">
    <source>
        <dbReference type="Pfam" id="PF24729"/>
    </source>
</evidence>